<dbReference type="EMBL" id="VSRR010023613">
    <property type="protein sequence ID" value="MPC65628.1"/>
    <property type="molecule type" value="Genomic_DNA"/>
</dbReference>
<sequence length="29" mass="3382">MPEVLRRVGLCKILTFSIYEEVFAKLNLV</sequence>
<protein>
    <submittedName>
        <fullName evidence="1">Uncharacterized protein</fullName>
    </submittedName>
</protein>
<dbReference type="AlphaFoldDB" id="A0A5B7H9D2"/>
<evidence type="ECO:0000313" key="2">
    <source>
        <dbReference type="Proteomes" id="UP000324222"/>
    </source>
</evidence>
<name>A0A5B7H9D2_PORTR</name>
<gene>
    <name evidence="1" type="ORF">E2C01_059766</name>
</gene>
<accession>A0A5B7H9D2</accession>
<dbReference type="Proteomes" id="UP000324222">
    <property type="component" value="Unassembled WGS sequence"/>
</dbReference>
<proteinExistence type="predicted"/>
<reference evidence="1 2" key="1">
    <citation type="submission" date="2019-05" db="EMBL/GenBank/DDBJ databases">
        <title>Another draft genome of Portunus trituberculatus and its Hox gene families provides insights of decapod evolution.</title>
        <authorList>
            <person name="Jeong J.-H."/>
            <person name="Song I."/>
            <person name="Kim S."/>
            <person name="Choi T."/>
            <person name="Kim D."/>
            <person name="Ryu S."/>
            <person name="Kim W."/>
        </authorList>
    </citation>
    <scope>NUCLEOTIDE SEQUENCE [LARGE SCALE GENOMIC DNA]</scope>
    <source>
        <tissue evidence="1">Muscle</tissue>
    </source>
</reference>
<comment type="caution">
    <text evidence="1">The sequence shown here is derived from an EMBL/GenBank/DDBJ whole genome shotgun (WGS) entry which is preliminary data.</text>
</comment>
<evidence type="ECO:0000313" key="1">
    <source>
        <dbReference type="EMBL" id="MPC65628.1"/>
    </source>
</evidence>
<organism evidence="1 2">
    <name type="scientific">Portunus trituberculatus</name>
    <name type="common">Swimming crab</name>
    <name type="synonym">Neptunus trituberculatus</name>
    <dbReference type="NCBI Taxonomy" id="210409"/>
    <lineage>
        <taxon>Eukaryota</taxon>
        <taxon>Metazoa</taxon>
        <taxon>Ecdysozoa</taxon>
        <taxon>Arthropoda</taxon>
        <taxon>Crustacea</taxon>
        <taxon>Multicrustacea</taxon>
        <taxon>Malacostraca</taxon>
        <taxon>Eumalacostraca</taxon>
        <taxon>Eucarida</taxon>
        <taxon>Decapoda</taxon>
        <taxon>Pleocyemata</taxon>
        <taxon>Brachyura</taxon>
        <taxon>Eubrachyura</taxon>
        <taxon>Portunoidea</taxon>
        <taxon>Portunidae</taxon>
        <taxon>Portuninae</taxon>
        <taxon>Portunus</taxon>
    </lineage>
</organism>
<keyword evidence="2" id="KW-1185">Reference proteome</keyword>